<organism evidence="1 2">
    <name type="scientific">Pistacia atlantica</name>
    <dbReference type="NCBI Taxonomy" id="434234"/>
    <lineage>
        <taxon>Eukaryota</taxon>
        <taxon>Viridiplantae</taxon>
        <taxon>Streptophyta</taxon>
        <taxon>Embryophyta</taxon>
        <taxon>Tracheophyta</taxon>
        <taxon>Spermatophyta</taxon>
        <taxon>Magnoliopsida</taxon>
        <taxon>eudicotyledons</taxon>
        <taxon>Gunneridae</taxon>
        <taxon>Pentapetalae</taxon>
        <taxon>rosids</taxon>
        <taxon>malvids</taxon>
        <taxon>Sapindales</taxon>
        <taxon>Anacardiaceae</taxon>
        <taxon>Pistacia</taxon>
    </lineage>
</organism>
<evidence type="ECO:0000313" key="1">
    <source>
        <dbReference type="EMBL" id="KAJ0094970.1"/>
    </source>
</evidence>
<dbReference type="Proteomes" id="UP001164250">
    <property type="component" value="Chromosome 6"/>
</dbReference>
<keyword evidence="2" id="KW-1185">Reference proteome</keyword>
<reference evidence="2" key="1">
    <citation type="journal article" date="2023" name="G3 (Bethesda)">
        <title>Genome assembly and association tests identify interacting loci associated with vigor, precocity, and sex in interspecific pistachio rootstocks.</title>
        <authorList>
            <person name="Palmer W."/>
            <person name="Jacygrad E."/>
            <person name="Sagayaradj S."/>
            <person name="Cavanaugh K."/>
            <person name="Han R."/>
            <person name="Bertier L."/>
            <person name="Beede B."/>
            <person name="Kafkas S."/>
            <person name="Golino D."/>
            <person name="Preece J."/>
            <person name="Michelmore R."/>
        </authorList>
    </citation>
    <scope>NUCLEOTIDE SEQUENCE [LARGE SCALE GENOMIC DNA]</scope>
</reference>
<proteinExistence type="predicted"/>
<gene>
    <name evidence="1" type="ORF">Patl1_16642</name>
</gene>
<evidence type="ECO:0000313" key="2">
    <source>
        <dbReference type="Proteomes" id="UP001164250"/>
    </source>
</evidence>
<protein>
    <submittedName>
        <fullName evidence="1">Uncharacterized protein</fullName>
    </submittedName>
</protein>
<dbReference type="EMBL" id="CM047902">
    <property type="protein sequence ID" value="KAJ0094970.1"/>
    <property type="molecule type" value="Genomic_DNA"/>
</dbReference>
<comment type="caution">
    <text evidence="1">The sequence shown here is derived from an EMBL/GenBank/DDBJ whole genome shotgun (WGS) entry which is preliminary data.</text>
</comment>
<name>A0ACC1B7S4_9ROSI</name>
<accession>A0ACC1B7S4</accession>
<sequence>MNFLYWHGPQPQLVFTQPELIKEILMNDKEGAFPKTKVQGFMEKFLGQGLATSQGEEWFKKRMLANHAFHAESLKVYMKNFDCCNILRKTHDESESDELQQGVRASIMKILKKREENVKTEELDSYGSDFLGKLLKAYHSKDETKKISLDDMIDECKTFYIAGHETTTNLLSWTILLLATHTDWQDRGRKEVLELSCQQIPSPDSISRLKTRSMIINESLRLYSPTALSRKTNKEVKLGKLLVPANIEILIPILAVHHDPKIWGEDAHLFKPERFAEGVAKATNNNMSAYLPFGLGPRTCMGMKP</sequence>